<dbReference type="PANTHER" id="PTHR43320:SF3">
    <property type="entry name" value="CARBOHYDRATE KINASE PFKB DOMAIN-CONTAINING PROTEIN"/>
    <property type="match status" value="1"/>
</dbReference>
<evidence type="ECO:0000256" key="2">
    <source>
        <dbReference type="ARBA" id="ARBA00022679"/>
    </source>
</evidence>
<name>A0A5D4RAF9_9BACI</name>
<comment type="caution">
    <text evidence="5">The sequence shown here is derived from an EMBL/GenBank/DDBJ whole genome shotgun (WGS) entry which is preliminary data.</text>
</comment>
<keyword evidence="2" id="KW-0808">Transferase</keyword>
<dbReference type="InterPro" id="IPR002173">
    <property type="entry name" value="Carboh/pur_kinase_PfkB_CS"/>
</dbReference>
<gene>
    <name evidence="5" type="ORF">FZD51_15320</name>
</gene>
<evidence type="ECO:0000256" key="1">
    <source>
        <dbReference type="ARBA" id="ARBA00010688"/>
    </source>
</evidence>
<proteinExistence type="inferred from homology"/>
<dbReference type="Pfam" id="PF00294">
    <property type="entry name" value="PfkB"/>
    <property type="match status" value="1"/>
</dbReference>
<dbReference type="SUPFAM" id="SSF53613">
    <property type="entry name" value="Ribokinase-like"/>
    <property type="match status" value="1"/>
</dbReference>
<dbReference type="RefSeq" id="WP_148975575.1">
    <property type="nucleotide sequence ID" value="NZ_JBNILB010000003.1"/>
</dbReference>
<protein>
    <submittedName>
        <fullName evidence="5">Carbohydrate kinase</fullName>
    </submittedName>
</protein>
<dbReference type="EMBL" id="VTER01000007">
    <property type="protein sequence ID" value="TYS46836.1"/>
    <property type="molecule type" value="Genomic_DNA"/>
</dbReference>
<dbReference type="Proteomes" id="UP000322139">
    <property type="component" value="Unassembled WGS sequence"/>
</dbReference>
<dbReference type="InterPro" id="IPR011611">
    <property type="entry name" value="PfkB_dom"/>
</dbReference>
<dbReference type="GO" id="GO:0016301">
    <property type="term" value="F:kinase activity"/>
    <property type="evidence" value="ECO:0007669"/>
    <property type="project" value="UniProtKB-KW"/>
</dbReference>
<dbReference type="InterPro" id="IPR052700">
    <property type="entry name" value="Carb_kinase_PfkB-like"/>
</dbReference>
<organism evidence="5 6">
    <name type="scientific">Bacillus infantis</name>
    <dbReference type="NCBI Taxonomy" id="324767"/>
    <lineage>
        <taxon>Bacteria</taxon>
        <taxon>Bacillati</taxon>
        <taxon>Bacillota</taxon>
        <taxon>Bacilli</taxon>
        <taxon>Bacillales</taxon>
        <taxon>Bacillaceae</taxon>
        <taxon>Bacillus</taxon>
    </lineage>
</organism>
<dbReference type="PANTHER" id="PTHR43320">
    <property type="entry name" value="SUGAR KINASE"/>
    <property type="match status" value="1"/>
</dbReference>
<sequence length="273" mass="30129">MTMKLMAVGDNVVDCYLDRNEYFPGGNCVNVAVNAKRNGASRVGYIGIFATDEPAKHIKNALQQEGVDFQFSRDAIGITGQPKVALTEDNDRVFVGGPKDTVQHRFKIQLIPEEIDYIKQFDVCHVSCYSSMESELAKIAKEIKVSYDFSNRKDLEYISSIAPSITYAFFSAAELSEAELNDFIADLESFGFEVIGLTRGGEPAVFVHQENIYKQKLRKINVVDTMGAGDSLIAGFLTEYAKSGNVEKALEKGTLSAEKTCQEYGGFGYPANM</sequence>
<accession>A0A5D4RAF9</accession>
<dbReference type="AlphaFoldDB" id="A0A5D4RAF9"/>
<evidence type="ECO:0000256" key="3">
    <source>
        <dbReference type="ARBA" id="ARBA00022777"/>
    </source>
</evidence>
<evidence type="ECO:0000313" key="5">
    <source>
        <dbReference type="EMBL" id="TYS46836.1"/>
    </source>
</evidence>
<reference evidence="5 6" key="1">
    <citation type="submission" date="2019-08" db="EMBL/GenBank/DDBJ databases">
        <title>Bacillus genomes from the desert of Cuatro Cienegas, Coahuila.</title>
        <authorList>
            <person name="Olmedo-Alvarez G."/>
        </authorList>
    </citation>
    <scope>NUCLEOTIDE SEQUENCE [LARGE SCALE GENOMIC DNA]</scope>
    <source>
        <strain evidence="5 6">CH446_14T</strain>
    </source>
</reference>
<comment type="similarity">
    <text evidence="1">Belongs to the carbohydrate kinase PfkB family.</text>
</comment>
<dbReference type="PROSITE" id="PS00584">
    <property type="entry name" value="PFKB_KINASES_2"/>
    <property type="match status" value="1"/>
</dbReference>
<evidence type="ECO:0000313" key="6">
    <source>
        <dbReference type="Proteomes" id="UP000322139"/>
    </source>
</evidence>
<feature type="domain" description="Carbohydrate kinase PfkB" evidence="4">
    <location>
        <begin position="16"/>
        <end position="265"/>
    </location>
</feature>
<keyword evidence="3 5" id="KW-0418">Kinase</keyword>
<evidence type="ECO:0000259" key="4">
    <source>
        <dbReference type="Pfam" id="PF00294"/>
    </source>
</evidence>
<dbReference type="Gene3D" id="3.40.1190.20">
    <property type="match status" value="1"/>
</dbReference>
<dbReference type="InterPro" id="IPR029056">
    <property type="entry name" value="Ribokinase-like"/>
</dbReference>